<dbReference type="OrthoDB" id="6618110at2759"/>
<evidence type="ECO:0000259" key="1">
    <source>
        <dbReference type="PROSITE" id="PS50879"/>
    </source>
</evidence>
<dbReference type="GO" id="GO:0003676">
    <property type="term" value="F:nucleic acid binding"/>
    <property type="evidence" value="ECO:0007669"/>
    <property type="project" value="InterPro"/>
</dbReference>
<proteinExistence type="predicted"/>
<feature type="domain" description="RNase H type-1" evidence="1">
    <location>
        <begin position="1"/>
        <end position="62"/>
    </location>
</feature>
<dbReference type="Proteomes" id="UP000499080">
    <property type="component" value="Unassembled WGS sequence"/>
</dbReference>
<dbReference type="InterPro" id="IPR002156">
    <property type="entry name" value="RNaseH_domain"/>
</dbReference>
<gene>
    <name evidence="2" type="ORF">AVEN_165480_1</name>
</gene>
<accession>A0A4Y2UBU4</accession>
<evidence type="ECO:0000313" key="3">
    <source>
        <dbReference type="Proteomes" id="UP000499080"/>
    </source>
</evidence>
<comment type="caution">
    <text evidence="2">The sequence shown here is derived from an EMBL/GenBank/DDBJ whole genome shotgun (WGS) entry which is preliminary data.</text>
</comment>
<dbReference type="InterPro" id="IPR012337">
    <property type="entry name" value="RNaseH-like_sf"/>
</dbReference>
<dbReference type="PROSITE" id="PS50879">
    <property type="entry name" value="RNASE_H_1"/>
    <property type="match status" value="1"/>
</dbReference>
<protein>
    <recommendedName>
        <fullName evidence="1">RNase H type-1 domain-containing protein</fullName>
    </recommendedName>
</protein>
<sequence>MHSWCENGASTIQNHATEENRRIIIEIKKKLKLTKIKLQWVRAHNGTIGNERADAPAKLAASKDQTDIEFGPSEVQLRYRGKVLLATKWQERWSNSAKGSYTKKFFKEVTFNRL</sequence>
<evidence type="ECO:0000313" key="2">
    <source>
        <dbReference type="EMBL" id="GBO10112.1"/>
    </source>
</evidence>
<dbReference type="EMBL" id="BGPR01035331">
    <property type="protein sequence ID" value="GBO10112.1"/>
    <property type="molecule type" value="Genomic_DNA"/>
</dbReference>
<dbReference type="GO" id="GO:0004523">
    <property type="term" value="F:RNA-DNA hybrid ribonuclease activity"/>
    <property type="evidence" value="ECO:0007669"/>
    <property type="project" value="InterPro"/>
</dbReference>
<dbReference type="SUPFAM" id="SSF53098">
    <property type="entry name" value="Ribonuclease H-like"/>
    <property type="match status" value="1"/>
</dbReference>
<organism evidence="2 3">
    <name type="scientific">Araneus ventricosus</name>
    <name type="common">Orbweaver spider</name>
    <name type="synonym">Epeira ventricosa</name>
    <dbReference type="NCBI Taxonomy" id="182803"/>
    <lineage>
        <taxon>Eukaryota</taxon>
        <taxon>Metazoa</taxon>
        <taxon>Ecdysozoa</taxon>
        <taxon>Arthropoda</taxon>
        <taxon>Chelicerata</taxon>
        <taxon>Arachnida</taxon>
        <taxon>Araneae</taxon>
        <taxon>Araneomorphae</taxon>
        <taxon>Entelegynae</taxon>
        <taxon>Araneoidea</taxon>
        <taxon>Araneidae</taxon>
        <taxon>Araneus</taxon>
    </lineage>
</organism>
<dbReference type="AlphaFoldDB" id="A0A4Y2UBU4"/>
<keyword evidence="3" id="KW-1185">Reference proteome</keyword>
<dbReference type="Gene3D" id="3.30.420.10">
    <property type="entry name" value="Ribonuclease H-like superfamily/Ribonuclease H"/>
    <property type="match status" value="1"/>
</dbReference>
<dbReference type="InterPro" id="IPR036397">
    <property type="entry name" value="RNaseH_sf"/>
</dbReference>
<dbReference type="Pfam" id="PF00075">
    <property type="entry name" value="RNase_H"/>
    <property type="match status" value="1"/>
</dbReference>
<name>A0A4Y2UBU4_ARAVE</name>
<reference evidence="2 3" key="1">
    <citation type="journal article" date="2019" name="Sci. Rep.">
        <title>Orb-weaving spider Araneus ventricosus genome elucidates the spidroin gene catalogue.</title>
        <authorList>
            <person name="Kono N."/>
            <person name="Nakamura H."/>
            <person name="Ohtoshi R."/>
            <person name="Moran D.A.P."/>
            <person name="Shinohara A."/>
            <person name="Yoshida Y."/>
            <person name="Fujiwara M."/>
            <person name="Mori M."/>
            <person name="Tomita M."/>
            <person name="Arakawa K."/>
        </authorList>
    </citation>
    <scope>NUCLEOTIDE SEQUENCE [LARGE SCALE GENOMIC DNA]</scope>
</reference>